<protein>
    <recommendedName>
        <fullName evidence="4">DoxX family protein</fullName>
    </recommendedName>
</protein>
<feature type="transmembrane region" description="Helical" evidence="1">
    <location>
        <begin position="37"/>
        <end position="60"/>
    </location>
</feature>
<feature type="transmembrane region" description="Helical" evidence="1">
    <location>
        <begin position="67"/>
        <end position="87"/>
    </location>
</feature>
<evidence type="ECO:0000313" key="3">
    <source>
        <dbReference type="Proteomes" id="UP001468798"/>
    </source>
</evidence>
<comment type="caution">
    <text evidence="2">The sequence shown here is derived from an EMBL/GenBank/DDBJ whole genome shotgun (WGS) entry which is preliminary data.</text>
</comment>
<keyword evidence="1" id="KW-1133">Transmembrane helix</keyword>
<keyword evidence="1" id="KW-0472">Membrane</keyword>
<sequence>MKTVKNIAFYLLVAFYLFMGAMHFLKPEQYFAMMPSWLPAHSILISLSGILEIALAIALIPIKTRAIATQIIIAMLVVFLFVIHIPESIGYYKTGNEKFTASIIRLPIQFIFIAWAWIFAKKQ</sequence>
<organism evidence="2 3">
    <name type="scientific">Flavobacterium polysaccharolyticum</name>
    <dbReference type="NCBI Taxonomy" id="3133148"/>
    <lineage>
        <taxon>Bacteria</taxon>
        <taxon>Pseudomonadati</taxon>
        <taxon>Bacteroidota</taxon>
        <taxon>Flavobacteriia</taxon>
        <taxon>Flavobacteriales</taxon>
        <taxon>Flavobacteriaceae</taxon>
        <taxon>Flavobacterium</taxon>
    </lineage>
</organism>
<feature type="transmembrane region" description="Helical" evidence="1">
    <location>
        <begin position="7"/>
        <end position="25"/>
    </location>
</feature>
<dbReference type="Proteomes" id="UP001468798">
    <property type="component" value="Unassembled WGS sequence"/>
</dbReference>
<dbReference type="PANTHER" id="PTHR36974">
    <property type="entry name" value="MEMBRANE PROTEIN-RELATED"/>
    <property type="match status" value="1"/>
</dbReference>
<proteinExistence type="predicted"/>
<dbReference type="RefSeq" id="WP_342691708.1">
    <property type="nucleotide sequence ID" value="NZ_JBCGDP010000008.1"/>
</dbReference>
<evidence type="ECO:0000256" key="1">
    <source>
        <dbReference type="SAM" id="Phobius"/>
    </source>
</evidence>
<dbReference type="PANTHER" id="PTHR36974:SF1">
    <property type="entry name" value="DOXX FAMILY MEMBRANE PROTEIN"/>
    <property type="match status" value="1"/>
</dbReference>
<evidence type="ECO:0000313" key="2">
    <source>
        <dbReference type="EMBL" id="MEM0576719.1"/>
    </source>
</evidence>
<reference evidence="2 3" key="1">
    <citation type="submission" date="2024-03" db="EMBL/GenBank/DDBJ databases">
        <title>Two novel species of the genus Flavobacterium exhibiting potentially degradation of complex polysaccharides.</title>
        <authorList>
            <person name="Lian X."/>
        </authorList>
    </citation>
    <scope>NUCLEOTIDE SEQUENCE [LARGE SCALE GENOMIC DNA]</scope>
    <source>
        <strain evidence="2 3">N6</strain>
    </source>
</reference>
<accession>A0ABU9NN33</accession>
<gene>
    <name evidence="2" type="ORF">WFZ86_09425</name>
</gene>
<keyword evidence="3" id="KW-1185">Reference proteome</keyword>
<feature type="transmembrane region" description="Helical" evidence="1">
    <location>
        <begin position="99"/>
        <end position="120"/>
    </location>
</feature>
<dbReference type="EMBL" id="JBCGDP010000008">
    <property type="protein sequence ID" value="MEM0576719.1"/>
    <property type="molecule type" value="Genomic_DNA"/>
</dbReference>
<name>A0ABU9NN33_9FLAO</name>
<evidence type="ECO:0008006" key="4">
    <source>
        <dbReference type="Google" id="ProtNLM"/>
    </source>
</evidence>
<keyword evidence="1" id="KW-0812">Transmembrane</keyword>